<organism evidence="1 2">
    <name type="scientific">Fusarium globosum</name>
    <dbReference type="NCBI Taxonomy" id="78864"/>
    <lineage>
        <taxon>Eukaryota</taxon>
        <taxon>Fungi</taxon>
        <taxon>Dikarya</taxon>
        <taxon>Ascomycota</taxon>
        <taxon>Pezizomycotina</taxon>
        <taxon>Sordariomycetes</taxon>
        <taxon>Hypocreomycetidae</taxon>
        <taxon>Hypocreales</taxon>
        <taxon>Nectriaceae</taxon>
        <taxon>Fusarium</taxon>
        <taxon>Fusarium fujikuroi species complex</taxon>
    </lineage>
</organism>
<sequence length="141" mass="15730">MDENMSEELAVLQEELLQLHNSLIAIRFEIAKASAKARGLLQGVADILKHLVRYTIRSPSPVLTIRSQDTDELHSPDAPVTPTCPSLPWKDYSVEFKGNAEAQEMDTIDSELYKYMLSEGRLHGSSPSPSYSPQLPQVFMA</sequence>
<protein>
    <submittedName>
        <fullName evidence="1">Uncharacterized protein</fullName>
    </submittedName>
</protein>
<dbReference type="EMBL" id="JAAQPF010000475">
    <property type="protein sequence ID" value="KAF5701682.1"/>
    <property type="molecule type" value="Genomic_DNA"/>
</dbReference>
<keyword evidence="2" id="KW-1185">Reference proteome</keyword>
<gene>
    <name evidence="1" type="ORF">FGLOB1_10043</name>
</gene>
<accession>A0A8H6D3R7</accession>
<evidence type="ECO:0000313" key="1">
    <source>
        <dbReference type="EMBL" id="KAF5701682.1"/>
    </source>
</evidence>
<dbReference type="Proteomes" id="UP000532311">
    <property type="component" value="Unassembled WGS sequence"/>
</dbReference>
<proteinExistence type="predicted"/>
<reference evidence="1 2" key="1">
    <citation type="submission" date="2020-05" db="EMBL/GenBank/DDBJ databases">
        <title>Identification and distribution of gene clusters putatively required for synthesis of sphingolipid metabolism inhibitors in phylogenetically diverse species of the filamentous fungus Fusarium.</title>
        <authorList>
            <person name="Kim H.-S."/>
            <person name="Busman M."/>
            <person name="Brown D.W."/>
            <person name="Divon H."/>
            <person name="Uhlig S."/>
            <person name="Proctor R.H."/>
        </authorList>
    </citation>
    <scope>NUCLEOTIDE SEQUENCE [LARGE SCALE GENOMIC DNA]</scope>
    <source>
        <strain evidence="1 2">NRRL 26131</strain>
    </source>
</reference>
<evidence type="ECO:0000313" key="2">
    <source>
        <dbReference type="Proteomes" id="UP000532311"/>
    </source>
</evidence>
<dbReference type="AlphaFoldDB" id="A0A8H6D3R7"/>
<name>A0A8H6D3R7_9HYPO</name>
<comment type="caution">
    <text evidence="1">The sequence shown here is derived from an EMBL/GenBank/DDBJ whole genome shotgun (WGS) entry which is preliminary data.</text>
</comment>